<sequence length="181" mass="20961">MHVLLTSKLGGHVRLPMVDPTGWCDGRKHSNDQIDWISLNALDYLDWCGDFTWVDLFPEEPDFFEAIVTLTVRVSLLMQKVDMLLCPITYHQKTDQFRNKIIHRCFHNQALSNIVIMSMMASSCRHPSKRKLIGSNQIFVPKMQSSVRYFASQPFLHEATKVALHRFLGLLPYVMYVSCRS</sequence>
<dbReference type="AlphaFoldDB" id="A0ABD1S3B1"/>
<evidence type="ECO:0000313" key="2">
    <source>
        <dbReference type="Proteomes" id="UP001604277"/>
    </source>
</evidence>
<reference evidence="2" key="1">
    <citation type="submission" date="2024-07" db="EMBL/GenBank/DDBJ databases">
        <title>Two chromosome-level genome assemblies of Korean endemic species Abeliophyllum distichum and Forsythia ovata (Oleaceae).</title>
        <authorList>
            <person name="Jang H."/>
        </authorList>
    </citation>
    <scope>NUCLEOTIDE SEQUENCE [LARGE SCALE GENOMIC DNA]</scope>
</reference>
<dbReference type="Proteomes" id="UP001604277">
    <property type="component" value="Unassembled WGS sequence"/>
</dbReference>
<accession>A0ABD1S3B1</accession>
<gene>
    <name evidence="1" type="ORF">Fot_37506</name>
</gene>
<protein>
    <submittedName>
        <fullName evidence="1">Uncharacterized protein</fullName>
    </submittedName>
</protein>
<keyword evidence="2" id="KW-1185">Reference proteome</keyword>
<name>A0ABD1S3B1_9LAMI</name>
<organism evidence="1 2">
    <name type="scientific">Forsythia ovata</name>
    <dbReference type="NCBI Taxonomy" id="205694"/>
    <lineage>
        <taxon>Eukaryota</taxon>
        <taxon>Viridiplantae</taxon>
        <taxon>Streptophyta</taxon>
        <taxon>Embryophyta</taxon>
        <taxon>Tracheophyta</taxon>
        <taxon>Spermatophyta</taxon>
        <taxon>Magnoliopsida</taxon>
        <taxon>eudicotyledons</taxon>
        <taxon>Gunneridae</taxon>
        <taxon>Pentapetalae</taxon>
        <taxon>asterids</taxon>
        <taxon>lamiids</taxon>
        <taxon>Lamiales</taxon>
        <taxon>Oleaceae</taxon>
        <taxon>Forsythieae</taxon>
        <taxon>Forsythia</taxon>
    </lineage>
</organism>
<proteinExistence type="predicted"/>
<comment type="caution">
    <text evidence="1">The sequence shown here is derived from an EMBL/GenBank/DDBJ whole genome shotgun (WGS) entry which is preliminary data.</text>
</comment>
<evidence type="ECO:0000313" key="1">
    <source>
        <dbReference type="EMBL" id="KAL2493749.1"/>
    </source>
</evidence>
<dbReference type="EMBL" id="JBFOLJ010000011">
    <property type="protein sequence ID" value="KAL2493749.1"/>
    <property type="molecule type" value="Genomic_DNA"/>
</dbReference>